<dbReference type="InterPro" id="IPR002347">
    <property type="entry name" value="SDR_fam"/>
</dbReference>
<dbReference type="GO" id="GO:0016616">
    <property type="term" value="F:oxidoreductase activity, acting on the CH-OH group of donors, NAD or NADP as acceptor"/>
    <property type="evidence" value="ECO:0007669"/>
    <property type="project" value="UniProtKB-ARBA"/>
</dbReference>
<dbReference type="InterPro" id="IPR036291">
    <property type="entry name" value="NAD(P)-bd_dom_sf"/>
</dbReference>
<dbReference type="STRING" id="133412.A0A1R1X3Z2"/>
<evidence type="ECO:0000256" key="4">
    <source>
        <dbReference type="RuleBase" id="RU000363"/>
    </source>
</evidence>
<dbReference type="PRINTS" id="PR00080">
    <property type="entry name" value="SDRFAMILY"/>
</dbReference>
<dbReference type="InterPro" id="IPR020904">
    <property type="entry name" value="Sc_DH/Rdtase_CS"/>
</dbReference>
<accession>A0A1R1X3Z2</accession>
<dbReference type="EMBL" id="LSSN01005509">
    <property type="protein sequence ID" value="OMJ09307.1"/>
    <property type="molecule type" value="Genomic_DNA"/>
</dbReference>
<dbReference type="Gene3D" id="3.40.50.720">
    <property type="entry name" value="NAD(P)-binding Rossmann-like Domain"/>
    <property type="match status" value="1"/>
</dbReference>
<dbReference type="PANTHER" id="PTHR42901">
    <property type="entry name" value="ALCOHOL DEHYDROGENASE"/>
    <property type="match status" value="1"/>
</dbReference>
<sequence>MFERIQWKTVFITGASAGIDEATAVLFAKYGSNLILTTRRENLHDKLKQDILSQYPTIKEAFRNLPEWAAQIDILVNNAGLALGALPLMSIPESSIDTMINTNVKGLIFVTQQALPKMIQRNSGHIINVGSALGYNAIPTGSVYSATKFAVRALTDSLRIETNATKIKVSEVCPGIVKTDFNRVKFFDKKDAEDNFYKGLETATAEDLAEVIVFTASTHPRCVISNITAVPIRQANPYIIHREC</sequence>
<keyword evidence="2" id="KW-0521">NADP</keyword>
<dbReference type="FunFam" id="3.40.50.720:FF:000047">
    <property type="entry name" value="NADP-dependent L-serine/L-allo-threonine dehydrogenase"/>
    <property type="match status" value="1"/>
</dbReference>
<comment type="caution">
    <text evidence="5">The sequence shown here is derived from an EMBL/GenBank/DDBJ whole genome shotgun (WGS) entry which is preliminary data.</text>
</comment>
<dbReference type="AlphaFoldDB" id="A0A1R1X3Z2"/>
<proteinExistence type="inferred from homology"/>
<dbReference type="SUPFAM" id="SSF51735">
    <property type="entry name" value="NAD(P)-binding Rossmann-fold domains"/>
    <property type="match status" value="1"/>
</dbReference>
<evidence type="ECO:0000256" key="1">
    <source>
        <dbReference type="ARBA" id="ARBA00006484"/>
    </source>
</evidence>
<evidence type="ECO:0000313" key="6">
    <source>
        <dbReference type="Proteomes" id="UP000187283"/>
    </source>
</evidence>
<evidence type="ECO:0000313" key="5">
    <source>
        <dbReference type="EMBL" id="OMJ09307.1"/>
    </source>
</evidence>
<dbReference type="PRINTS" id="PR00081">
    <property type="entry name" value="GDHRDH"/>
</dbReference>
<dbReference type="PANTHER" id="PTHR42901:SF1">
    <property type="entry name" value="ALCOHOL DEHYDROGENASE"/>
    <property type="match status" value="1"/>
</dbReference>
<evidence type="ECO:0000256" key="2">
    <source>
        <dbReference type="ARBA" id="ARBA00022857"/>
    </source>
</evidence>
<name>A0A1R1X3Z2_9FUNG</name>
<reference evidence="5 6" key="1">
    <citation type="submission" date="2017-01" db="EMBL/GenBank/DDBJ databases">
        <authorList>
            <person name="Mah S.A."/>
            <person name="Swanson W.J."/>
            <person name="Moy G.W."/>
            <person name="Vacquier V.D."/>
        </authorList>
    </citation>
    <scope>NUCLEOTIDE SEQUENCE [LARGE SCALE GENOMIC DNA]</scope>
    <source>
        <strain evidence="5 6">GSMNP</strain>
    </source>
</reference>
<dbReference type="OrthoDB" id="6251714at2759"/>
<protein>
    <submittedName>
        <fullName evidence="5">Putative oxidoreductase</fullName>
    </submittedName>
</protein>
<keyword evidence="3" id="KW-0560">Oxidoreductase</keyword>
<evidence type="ECO:0000256" key="3">
    <source>
        <dbReference type="ARBA" id="ARBA00023002"/>
    </source>
</evidence>
<keyword evidence="6" id="KW-1185">Reference proteome</keyword>
<gene>
    <name evidence="5" type="ORF">AYI70_g10992</name>
</gene>
<organism evidence="5 6">
    <name type="scientific">Smittium culicis</name>
    <dbReference type="NCBI Taxonomy" id="133412"/>
    <lineage>
        <taxon>Eukaryota</taxon>
        <taxon>Fungi</taxon>
        <taxon>Fungi incertae sedis</taxon>
        <taxon>Zoopagomycota</taxon>
        <taxon>Kickxellomycotina</taxon>
        <taxon>Harpellomycetes</taxon>
        <taxon>Harpellales</taxon>
        <taxon>Legeriomycetaceae</taxon>
        <taxon>Smittium</taxon>
    </lineage>
</organism>
<dbReference type="PROSITE" id="PS00061">
    <property type="entry name" value="ADH_SHORT"/>
    <property type="match status" value="1"/>
</dbReference>
<comment type="similarity">
    <text evidence="1 4">Belongs to the short-chain dehydrogenases/reductases (SDR) family.</text>
</comment>
<dbReference type="Pfam" id="PF00106">
    <property type="entry name" value="adh_short"/>
    <property type="match status" value="1"/>
</dbReference>
<dbReference type="Proteomes" id="UP000187283">
    <property type="component" value="Unassembled WGS sequence"/>
</dbReference>